<dbReference type="InterPro" id="IPR011527">
    <property type="entry name" value="ABC1_TM_dom"/>
</dbReference>
<evidence type="ECO:0000256" key="9">
    <source>
        <dbReference type="ARBA" id="ARBA00022946"/>
    </source>
</evidence>
<evidence type="ECO:0000256" key="8">
    <source>
        <dbReference type="ARBA" id="ARBA00022840"/>
    </source>
</evidence>
<keyword evidence="13" id="KW-0496">Mitochondrion</keyword>
<dbReference type="SUPFAM" id="SSF90123">
    <property type="entry name" value="ABC transporter transmembrane region"/>
    <property type="match status" value="1"/>
</dbReference>
<evidence type="ECO:0000313" key="18">
    <source>
        <dbReference type="EnsemblMetazoa" id="PPAI008895-PA"/>
    </source>
</evidence>
<comment type="subcellular location">
    <subcellularLocation>
        <location evidence="1">Mitochondrion inner membrane</location>
        <topology evidence="1">Multi-pass membrane protein</topology>
    </subcellularLocation>
</comment>
<dbReference type="Gene3D" id="1.20.1560.10">
    <property type="entry name" value="ABC transporter type 1, transmembrane domain"/>
    <property type="match status" value="1"/>
</dbReference>
<keyword evidence="5" id="KW-0812">Transmembrane</keyword>
<dbReference type="Pfam" id="PF00664">
    <property type="entry name" value="ABC_membrane"/>
    <property type="match status" value="1"/>
</dbReference>
<dbReference type="GO" id="GO:0005743">
    <property type="term" value="C:mitochondrial inner membrane"/>
    <property type="evidence" value="ECO:0007669"/>
    <property type="project" value="UniProtKB-SubCell"/>
</dbReference>
<dbReference type="VEuPathDB" id="VectorBase:PPAI008895"/>
<dbReference type="PROSITE" id="PS50893">
    <property type="entry name" value="ABC_TRANSPORTER_2"/>
    <property type="match status" value="1"/>
</dbReference>
<dbReference type="InterPro" id="IPR003439">
    <property type="entry name" value="ABC_transporter-like_ATP-bd"/>
</dbReference>
<dbReference type="SMART" id="SM00382">
    <property type="entry name" value="AAA"/>
    <property type="match status" value="1"/>
</dbReference>
<dbReference type="Pfam" id="PF00005">
    <property type="entry name" value="ABC_tran"/>
    <property type="match status" value="1"/>
</dbReference>
<dbReference type="GO" id="GO:0006813">
    <property type="term" value="P:potassium ion transport"/>
    <property type="evidence" value="ECO:0007669"/>
    <property type="project" value="UniProtKB-KW"/>
</dbReference>
<dbReference type="GO" id="GO:0090374">
    <property type="term" value="P:oligopeptide export from mitochondrion"/>
    <property type="evidence" value="ECO:0007669"/>
    <property type="project" value="TreeGrafter"/>
</dbReference>
<dbReference type="PROSITE" id="PS50929">
    <property type="entry name" value="ABC_TM1F"/>
    <property type="match status" value="1"/>
</dbReference>
<evidence type="ECO:0000256" key="7">
    <source>
        <dbReference type="ARBA" id="ARBA00022792"/>
    </source>
</evidence>
<keyword evidence="11" id="KW-1133">Transmembrane helix</keyword>
<dbReference type="PROSITE" id="PS00211">
    <property type="entry name" value="ABC_TRANSPORTER_1"/>
    <property type="match status" value="1"/>
</dbReference>
<dbReference type="InterPro" id="IPR017871">
    <property type="entry name" value="ABC_transporter-like_CS"/>
</dbReference>
<dbReference type="EMBL" id="AJVK01016125">
    <property type="status" value="NOT_ANNOTATED_CDS"/>
    <property type="molecule type" value="Genomic_DNA"/>
</dbReference>
<dbReference type="Proteomes" id="UP000092462">
    <property type="component" value="Unassembled WGS sequence"/>
</dbReference>
<dbReference type="InterPro" id="IPR003593">
    <property type="entry name" value="AAA+_ATPase"/>
</dbReference>
<dbReference type="VEuPathDB" id="VectorBase:PPAPM1_007276"/>
<evidence type="ECO:0000313" key="19">
    <source>
        <dbReference type="Proteomes" id="UP000092462"/>
    </source>
</evidence>
<dbReference type="Gene3D" id="3.40.50.300">
    <property type="entry name" value="P-loop containing nucleotide triphosphate hydrolases"/>
    <property type="match status" value="1"/>
</dbReference>
<evidence type="ECO:0000256" key="14">
    <source>
        <dbReference type="ARBA" id="ARBA00023136"/>
    </source>
</evidence>
<keyword evidence="14" id="KW-0472">Membrane</keyword>
<keyword evidence="12" id="KW-0406">Ion transport</keyword>
<evidence type="ECO:0000256" key="1">
    <source>
        <dbReference type="ARBA" id="ARBA00004448"/>
    </source>
</evidence>
<keyword evidence="7" id="KW-0999">Mitochondrion inner membrane</keyword>
<proteinExistence type="inferred from homology"/>
<dbReference type="FunFam" id="1.20.1560.10:FF:000195">
    <property type="entry name" value="AGAP006273-PA-like protein"/>
    <property type="match status" value="1"/>
</dbReference>
<organism evidence="18 19">
    <name type="scientific">Phlebotomus papatasi</name>
    <name type="common">Sandfly</name>
    <dbReference type="NCBI Taxonomy" id="29031"/>
    <lineage>
        <taxon>Eukaryota</taxon>
        <taxon>Metazoa</taxon>
        <taxon>Ecdysozoa</taxon>
        <taxon>Arthropoda</taxon>
        <taxon>Hexapoda</taxon>
        <taxon>Insecta</taxon>
        <taxon>Pterygota</taxon>
        <taxon>Neoptera</taxon>
        <taxon>Endopterygota</taxon>
        <taxon>Diptera</taxon>
        <taxon>Nematocera</taxon>
        <taxon>Psychodoidea</taxon>
        <taxon>Psychodidae</taxon>
        <taxon>Phlebotomus</taxon>
        <taxon>Phlebotomus</taxon>
    </lineage>
</organism>
<keyword evidence="4" id="KW-0633">Potassium transport</keyword>
<evidence type="ECO:0000256" key="2">
    <source>
        <dbReference type="ARBA" id="ARBA00007577"/>
    </source>
</evidence>
<keyword evidence="3" id="KW-0813">Transport</keyword>
<accession>A0A1B0DKV1</accession>
<evidence type="ECO:0000256" key="13">
    <source>
        <dbReference type="ARBA" id="ARBA00023128"/>
    </source>
</evidence>
<evidence type="ECO:0000256" key="6">
    <source>
        <dbReference type="ARBA" id="ARBA00022741"/>
    </source>
</evidence>
<dbReference type="InterPro" id="IPR036640">
    <property type="entry name" value="ABC1_TM_sf"/>
</dbReference>
<dbReference type="GO" id="GO:0005524">
    <property type="term" value="F:ATP binding"/>
    <property type="evidence" value="ECO:0007669"/>
    <property type="project" value="UniProtKB-KW"/>
</dbReference>
<dbReference type="PANTHER" id="PTHR43394:SF17">
    <property type="entry name" value="MITOCHONDRIAL POTASSIUM CHANNEL ATP-BINDING SUBUNIT"/>
    <property type="match status" value="1"/>
</dbReference>
<keyword evidence="8" id="KW-0067">ATP-binding</keyword>
<protein>
    <recommendedName>
        <fullName evidence="15">Mitochondrial potassium channel ATP-binding subunit</fullName>
    </recommendedName>
    <alternativeName>
        <fullName evidence="17">ATP-binding cassette sub-family B member 8, mitochondrial</fullName>
    </alternativeName>
    <alternativeName>
        <fullName evidence="16">Mitochondrial sulfonylurea-receptor</fullName>
    </alternativeName>
</protein>
<dbReference type="EnsemblMetazoa" id="PPAI008895-RA">
    <property type="protein sequence ID" value="PPAI008895-PA"/>
    <property type="gene ID" value="PPAI008895"/>
</dbReference>
<evidence type="ECO:0000256" key="17">
    <source>
        <dbReference type="ARBA" id="ARBA00042968"/>
    </source>
</evidence>
<dbReference type="SUPFAM" id="SSF52540">
    <property type="entry name" value="P-loop containing nucleoside triphosphate hydrolases"/>
    <property type="match status" value="1"/>
</dbReference>
<evidence type="ECO:0000256" key="16">
    <source>
        <dbReference type="ARBA" id="ARBA00041416"/>
    </source>
</evidence>
<name>A0A1B0DKV1_PHLPP</name>
<dbReference type="InterPro" id="IPR027417">
    <property type="entry name" value="P-loop_NTPase"/>
</dbReference>
<comment type="similarity">
    <text evidence="2">Belongs to the ABC transporter superfamily. ABCB family. Multidrug resistance exporter (TC 3.A.1.201) subfamily.</text>
</comment>
<evidence type="ECO:0000256" key="11">
    <source>
        <dbReference type="ARBA" id="ARBA00022989"/>
    </source>
</evidence>
<sequence length="595" mass="65680">MYLLRNSLCRELKSLRTTLWKSRVGFCRKAGAPEKSSFPRLAYGVTLGGCTFLSLHCLRTRKVNVKCEPVAPIREIPHQFDWRRLWSYLRPHFLKLLGAVISAIVVAYLNIKIPIFLGVFVNTLSKYAGIGGATVKTTLREFLADIQKPGFHLFGLYGLQSLFTFCYIILLSQIGEDMAAQIKQDLYRQIIVQDLAFFDRNRTGELVNRLTTDVQDFKSSFKQCISQGLRCAAQLIGGGISLVTISPHMAGVALISVPSVVLMFSMLGQSLRAISKKAQHQMEKATSVCEEALSNIRTVRSNASEYHEIEVFERETNEAAVLAQNLGSGIAVFQALTNFMLNGMVASTLLSGGYLMSTNQITAGQLMAFLVAAQGVQRSLTQGSLLLGSMIRGLTAGTRVFDYLAVSPQIPLDRGLSIPPDVLKGHIRFHKVTFAYPTREEQTVLRDFSLILEPGKTVALVGASGSGKSTVAALLERFYEPTGGSIELDGFNLSEISPMWLRGHVIGFIEQQPILFATTIFNNIKYARPDATDEEVFEAARLAQCHDFIRQLPDSYDTNVGERGAQLSGGQRQRIAIARALLKKPTVLILDEATR</sequence>
<dbReference type="AlphaFoldDB" id="A0A1B0DKV1"/>
<evidence type="ECO:0000256" key="5">
    <source>
        <dbReference type="ARBA" id="ARBA00022692"/>
    </source>
</evidence>
<dbReference type="GO" id="GO:0015421">
    <property type="term" value="F:ABC-type oligopeptide transporter activity"/>
    <property type="evidence" value="ECO:0007669"/>
    <property type="project" value="TreeGrafter"/>
</dbReference>
<dbReference type="CDD" id="cd18574">
    <property type="entry name" value="ABC_6TM_ABCB8_like"/>
    <property type="match status" value="1"/>
</dbReference>
<evidence type="ECO:0000256" key="12">
    <source>
        <dbReference type="ARBA" id="ARBA00023065"/>
    </source>
</evidence>
<dbReference type="GO" id="GO:0016887">
    <property type="term" value="F:ATP hydrolysis activity"/>
    <property type="evidence" value="ECO:0007669"/>
    <property type="project" value="InterPro"/>
</dbReference>
<evidence type="ECO:0000256" key="4">
    <source>
        <dbReference type="ARBA" id="ARBA00022538"/>
    </source>
</evidence>
<reference evidence="18" key="1">
    <citation type="submission" date="2022-08" db="UniProtKB">
        <authorList>
            <consortium name="EnsemblMetazoa"/>
        </authorList>
    </citation>
    <scope>IDENTIFICATION</scope>
    <source>
        <strain evidence="18">Israel</strain>
    </source>
</reference>
<dbReference type="InterPro" id="IPR039421">
    <property type="entry name" value="Type_1_exporter"/>
</dbReference>
<keyword evidence="10" id="KW-0630">Potassium</keyword>
<evidence type="ECO:0000256" key="15">
    <source>
        <dbReference type="ARBA" id="ARBA00040439"/>
    </source>
</evidence>
<evidence type="ECO:0000256" key="10">
    <source>
        <dbReference type="ARBA" id="ARBA00022958"/>
    </source>
</evidence>
<dbReference type="PANTHER" id="PTHR43394">
    <property type="entry name" value="ATP-DEPENDENT PERMEASE MDL1, MITOCHONDRIAL"/>
    <property type="match status" value="1"/>
</dbReference>
<evidence type="ECO:0000256" key="3">
    <source>
        <dbReference type="ARBA" id="ARBA00022448"/>
    </source>
</evidence>
<keyword evidence="19" id="KW-1185">Reference proteome</keyword>
<keyword evidence="6" id="KW-0547">Nucleotide-binding</keyword>
<keyword evidence="9" id="KW-0809">Transit peptide</keyword>